<reference evidence="2 4" key="2">
    <citation type="journal article" date="2013" name="Nature">
        <title>Insights into bilaterian evolution from three spiralian genomes.</title>
        <authorList>
            <person name="Simakov O."/>
            <person name="Marletaz F."/>
            <person name="Cho S.J."/>
            <person name="Edsinger-Gonzales E."/>
            <person name="Havlak P."/>
            <person name="Hellsten U."/>
            <person name="Kuo D.H."/>
            <person name="Larsson T."/>
            <person name="Lv J."/>
            <person name="Arendt D."/>
            <person name="Savage R."/>
            <person name="Osoegawa K."/>
            <person name="de Jong P."/>
            <person name="Grimwood J."/>
            <person name="Chapman J.A."/>
            <person name="Shapiro H."/>
            <person name="Aerts A."/>
            <person name="Otillar R.P."/>
            <person name="Terry A.Y."/>
            <person name="Boore J.L."/>
            <person name="Grigoriev I.V."/>
            <person name="Lindberg D.R."/>
            <person name="Seaver E.C."/>
            <person name="Weisblat D.A."/>
            <person name="Putnam N.H."/>
            <person name="Rokhsar D.S."/>
        </authorList>
    </citation>
    <scope>NUCLEOTIDE SEQUENCE</scope>
</reference>
<dbReference type="EMBL" id="AMQM01008964">
    <property type="status" value="NOT_ANNOTATED_CDS"/>
    <property type="molecule type" value="Genomic_DNA"/>
</dbReference>
<dbReference type="OrthoDB" id="6273859at2759"/>
<dbReference type="EMBL" id="KB095884">
    <property type="protein sequence ID" value="ESO10354.1"/>
    <property type="molecule type" value="Genomic_DNA"/>
</dbReference>
<evidence type="ECO:0000256" key="1">
    <source>
        <dbReference type="ARBA" id="ARBA00023157"/>
    </source>
</evidence>
<reference evidence="4" key="1">
    <citation type="submission" date="2012-12" db="EMBL/GenBank/DDBJ databases">
        <authorList>
            <person name="Hellsten U."/>
            <person name="Grimwood J."/>
            <person name="Chapman J.A."/>
            <person name="Shapiro H."/>
            <person name="Aerts A."/>
            <person name="Otillar R.P."/>
            <person name="Terry A.Y."/>
            <person name="Boore J.L."/>
            <person name="Simakov O."/>
            <person name="Marletaz F."/>
            <person name="Cho S.-J."/>
            <person name="Edsinger-Gonzales E."/>
            <person name="Havlak P."/>
            <person name="Kuo D.-H."/>
            <person name="Larsson T."/>
            <person name="Lv J."/>
            <person name="Arendt D."/>
            <person name="Savage R."/>
            <person name="Osoegawa K."/>
            <person name="de Jong P."/>
            <person name="Lindberg D.R."/>
            <person name="Seaver E.C."/>
            <person name="Weisblat D.A."/>
            <person name="Putnam N.H."/>
            <person name="Grigoriev I.V."/>
            <person name="Rokhsar D.S."/>
        </authorList>
    </citation>
    <scope>NUCLEOTIDE SEQUENCE</scope>
</reference>
<dbReference type="GeneID" id="20217301"/>
<dbReference type="HOGENOM" id="CLU_047129_3_0_1"/>
<organism evidence="3 4">
    <name type="scientific">Helobdella robusta</name>
    <name type="common">Californian leech</name>
    <dbReference type="NCBI Taxonomy" id="6412"/>
    <lineage>
        <taxon>Eukaryota</taxon>
        <taxon>Metazoa</taxon>
        <taxon>Spiralia</taxon>
        <taxon>Lophotrochozoa</taxon>
        <taxon>Annelida</taxon>
        <taxon>Clitellata</taxon>
        <taxon>Hirudinea</taxon>
        <taxon>Rhynchobdellida</taxon>
        <taxon>Glossiphoniidae</taxon>
        <taxon>Helobdella</taxon>
    </lineage>
</organism>
<dbReference type="Proteomes" id="UP000015101">
    <property type="component" value="Unassembled WGS sequence"/>
</dbReference>
<evidence type="ECO:0000313" key="2">
    <source>
        <dbReference type="EMBL" id="ESO10354.1"/>
    </source>
</evidence>
<dbReference type="InParanoid" id="T1G8A4"/>
<dbReference type="OMA" id="DETSACN"/>
<gene>
    <name evidence="3" type="primary">20217301</name>
    <name evidence="2" type="ORF">HELRODRAFT_91911</name>
</gene>
<dbReference type="PANTHER" id="PTHR16311">
    <property type="entry name" value="THROMBOSPONDIN TYPE I DOMAIN-CONTAINING 1"/>
    <property type="match status" value="1"/>
</dbReference>
<dbReference type="AlphaFoldDB" id="T1G8A4"/>
<sequence length="55" mass="6355">WSSWTPCSVTCGQGWTNRKRSCDNPKPEVGGMFCRGRDVQKKKCYERMCLHGEMV</sequence>
<dbReference type="KEGG" id="hro:HELRODRAFT_91911"/>
<dbReference type="SMART" id="SM00209">
    <property type="entry name" value="TSP1"/>
    <property type="match status" value="1"/>
</dbReference>
<evidence type="ECO:0000313" key="4">
    <source>
        <dbReference type="Proteomes" id="UP000015101"/>
    </source>
</evidence>
<name>T1G8A4_HELRO</name>
<dbReference type="CTD" id="20217301"/>
<evidence type="ECO:0000313" key="3">
    <source>
        <dbReference type="EnsemblMetazoa" id="HelroP91911"/>
    </source>
</evidence>
<protein>
    <recommendedName>
        <fullName evidence="5">ADAMTS cysteine-rich domain-containing protein</fullName>
    </recommendedName>
</protein>
<dbReference type="InterPro" id="IPR000884">
    <property type="entry name" value="TSP1_rpt"/>
</dbReference>
<dbReference type="STRING" id="6412.T1G8A4"/>
<dbReference type="InterPro" id="IPR038877">
    <property type="entry name" value="THSD1"/>
</dbReference>
<dbReference type="Pfam" id="PF00090">
    <property type="entry name" value="TSP_1"/>
    <property type="match status" value="1"/>
</dbReference>
<dbReference type="PROSITE" id="PS50092">
    <property type="entry name" value="TSP1"/>
    <property type="match status" value="1"/>
</dbReference>
<dbReference type="Gene3D" id="2.20.100.10">
    <property type="entry name" value="Thrombospondin type-1 (TSP1) repeat"/>
    <property type="match status" value="1"/>
</dbReference>
<evidence type="ECO:0008006" key="5">
    <source>
        <dbReference type="Google" id="ProtNLM"/>
    </source>
</evidence>
<reference evidence="3" key="3">
    <citation type="submission" date="2015-06" db="UniProtKB">
        <authorList>
            <consortium name="EnsemblMetazoa"/>
        </authorList>
    </citation>
    <scope>IDENTIFICATION</scope>
</reference>
<dbReference type="InterPro" id="IPR036383">
    <property type="entry name" value="TSP1_rpt_sf"/>
</dbReference>
<keyword evidence="1" id="KW-1015">Disulfide bond</keyword>
<proteinExistence type="predicted"/>
<dbReference type="RefSeq" id="XP_009011561.1">
    <property type="nucleotide sequence ID" value="XM_009013313.1"/>
</dbReference>
<dbReference type="EnsemblMetazoa" id="HelroT91911">
    <property type="protein sequence ID" value="HelroP91911"/>
    <property type="gene ID" value="HelroG91911"/>
</dbReference>
<dbReference type="PANTHER" id="PTHR16311:SF3">
    <property type="entry name" value="THROMBOSPONDIN TYPE-1 DOMAIN-CONTAINING PROTEIN 1"/>
    <property type="match status" value="1"/>
</dbReference>
<keyword evidence="4" id="KW-1185">Reference proteome</keyword>
<dbReference type="FunFam" id="2.20.100.10:FF:000001">
    <property type="entry name" value="semaphorin-5A isoform X1"/>
    <property type="match status" value="1"/>
</dbReference>
<accession>T1G8A4</accession>
<dbReference type="SUPFAM" id="SSF82895">
    <property type="entry name" value="TSP-1 type 1 repeat"/>
    <property type="match status" value="1"/>
</dbReference>